<keyword evidence="7" id="KW-1185">Reference proteome</keyword>
<dbReference type="PROSITE" id="PS50977">
    <property type="entry name" value="HTH_TETR_2"/>
    <property type="match status" value="1"/>
</dbReference>
<reference evidence="6 7" key="1">
    <citation type="submission" date="2019-02" db="EMBL/GenBank/DDBJ databases">
        <title>Sequencing the genomes of 1000 actinobacteria strains.</title>
        <authorList>
            <person name="Klenk H.-P."/>
        </authorList>
    </citation>
    <scope>NUCLEOTIDE SEQUENCE [LARGE SCALE GENOMIC DNA]</scope>
    <source>
        <strain evidence="6 7">DSM 45162</strain>
    </source>
</reference>
<dbReference type="Pfam" id="PF13305">
    <property type="entry name" value="TetR_C_33"/>
    <property type="match status" value="1"/>
</dbReference>
<dbReference type="PANTHER" id="PTHR30055:SF243">
    <property type="entry name" value="HTH-TYPE TRANSCRIPTIONAL REGULATOR RV1816"/>
    <property type="match status" value="1"/>
</dbReference>
<dbReference type="InterPro" id="IPR001647">
    <property type="entry name" value="HTH_TetR"/>
</dbReference>
<keyword evidence="1" id="KW-0805">Transcription regulation</keyword>
<evidence type="ECO:0000313" key="6">
    <source>
        <dbReference type="EMBL" id="RZU49727.1"/>
    </source>
</evidence>
<dbReference type="RefSeq" id="WP_165449411.1">
    <property type="nucleotide sequence ID" value="NZ_SHKY01000001.1"/>
</dbReference>
<protein>
    <submittedName>
        <fullName evidence="6">TetR family transcriptional regulator</fullName>
    </submittedName>
</protein>
<keyword evidence="3" id="KW-0804">Transcription</keyword>
<dbReference type="AlphaFoldDB" id="A0A4Q7ZG38"/>
<comment type="caution">
    <text evidence="6">The sequence shown here is derived from an EMBL/GenBank/DDBJ whole genome shotgun (WGS) entry which is preliminary data.</text>
</comment>
<name>A0A4Q7ZG38_9ACTN</name>
<dbReference type="SUPFAM" id="SSF48498">
    <property type="entry name" value="Tetracyclin repressor-like, C-terminal domain"/>
    <property type="match status" value="1"/>
</dbReference>
<dbReference type="InterPro" id="IPR009057">
    <property type="entry name" value="Homeodomain-like_sf"/>
</dbReference>
<evidence type="ECO:0000256" key="1">
    <source>
        <dbReference type="ARBA" id="ARBA00023015"/>
    </source>
</evidence>
<accession>A0A4Q7ZG38</accession>
<evidence type="ECO:0000259" key="5">
    <source>
        <dbReference type="PROSITE" id="PS50977"/>
    </source>
</evidence>
<keyword evidence="2 4" id="KW-0238">DNA-binding</keyword>
<feature type="DNA-binding region" description="H-T-H motif" evidence="4">
    <location>
        <begin position="37"/>
        <end position="56"/>
    </location>
</feature>
<evidence type="ECO:0000256" key="3">
    <source>
        <dbReference type="ARBA" id="ARBA00023163"/>
    </source>
</evidence>
<dbReference type="Gene3D" id="1.10.357.10">
    <property type="entry name" value="Tetracycline Repressor, domain 2"/>
    <property type="match status" value="1"/>
</dbReference>
<evidence type="ECO:0000313" key="7">
    <source>
        <dbReference type="Proteomes" id="UP000292564"/>
    </source>
</evidence>
<dbReference type="Pfam" id="PF00440">
    <property type="entry name" value="TetR_N"/>
    <property type="match status" value="1"/>
</dbReference>
<evidence type="ECO:0000256" key="4">
    <source>
        <dbReference type="PROSITE-ProRule" id="PRU00335"/>
    </source>
</evidence>
<gene>
    <name evidence="6" type="ORF">EV385_1480</name>
</gene>
<organism evidence="6 7">
    <name type="scientific">Krasilnikovia cinnamomea</name>
    <dbReference type="NCBI Taxonomy" id="349313"/>
    <lineage>
        <taxon>Bacteria</taxon>
        <taxon>Bacillati</taxon>
        <taxon>Actinomycetota</taxon>
        <taxon>Actinomycetes</taxon>
        <taxon>Micromonosporales</taxon>
        <taxon>Micromonosporaceae</taxon>
        <taxon>Krasilnikovia</taxon>
    </lineage>
</organism>
<dbReference type="InterPro" id="IPR025996">
    <property type="entry name" value="MT1864/Rv1816-like_C"/>
</dbReference>
<proteinExistence type="predicted"/>
<dbReference type="Proteomes" id="UP000292564">
    <property type="component" value="Unassembled WGS sequence"/>
</dbReference>
<sequence length="235" mass="26356">MTTTTPGRRERLRAETVAEIKLTARRHLVAGGPASISLRAVARDMGLTAPAIYRYFANLDALVLDIVTDLFEELRTAVEQVAVAYAEADPVIRIGHMARGFRRWSLAHPAEFALIFGSPVPGITQIGMVCGPVHEAGARFGETFFTVLDEIWRNRPPDEPPPGLSEPTLREVFQPYLELFGDRFPLPLVYLFMAAWTRLYGIVAMEVFGQLQWAMTDVEPLFEAELARTLQRITR</sequence>
<feature type="domain" description="HTH tetR-type" evidence="5">
    <location>
        <begin position="14"/>
        <end position="74"/>
    </location>
</feature>
<dbReference type="GO" id="GO:0003700">
    <property type="term" value="F:DNA-binding transcription factor activity"/>
    <property type="evidence" value="ECO:0007669"/>
    <property type="project" value="TreeGrafter"/>
</dbReference>
<dbReference type="InterPro" id="IPR050109">
    <property type="entry name" value="HTH-type_TetR-like_transc_reg"/>
</dbReference>
<dbReference type="SUPFAM" id="SSF46689">
    <property type="entry name" value="Homeodomain-like"/>
    <property type="match status" value="1"/>
</dbReference>
<dbReference type="PANTHER" id="PTHR30055">
    <property type="entry name" value="HTH-TYPE TRANSCRIPTIONAL REGULATOR RUTR"/>
    <property type="match status" value="1"/>
</dbReference>
<dbReference type="InterPro" id="IPR036271">
    <property type="entry name" value="Tet_transcr_reg_TetR-rel_C_sf"/>
</dbReference>
<dbReference type="EMBL" id="SHKY01000001">
    <property type="protein sequence ID" value="RZU49727.1"/>
    <property type="molecule type" value="Genomic_DNA"/>
</dbReference>
<evidence type="ECO:0000256" key="2">
    <source>
        <dbReference type="ARBA" id="ARBA00023125"/>
    </source>
</evidence>
<dbReference type="GO" id="GO:0000976">
    <property type="term" value="F:transcription cis-regulatory region binding"/>
    <property type="evidence" value="ECO:0007669"/>
    <property type="project" value="TreeGrafter"/>
</dbReference>